<dbReference type="GO" id="GO:0005886">
    <property type="term" value="C:plasma membrane"/>
    <property type="evidence" value="ECO:0007669"/>
    <property type="project" value="UniProtKB-SubCell"/>
</dbReference>
<evidence type="ECO:0000256" key="5">
    <source>
        <dbReference type="ARBA" id="ARBA00022989"/>
    </source>
</evidence>
<evidence type="ECO:0000256" key="1">
    <source>
        <dbReference type="ARBA" id="ARBA00004651"/>
    </source>
</evidence>
<evidence type="ECO:0000256" key="2">
    <source>
        <dbReference type="ARBA" id="ARBA00022448"/>
    </source>
</evidence>
<dbReference type="PANTHER" id="PTHR23502">
    <property type="entry name" value="MAJOR FACILITATOR SUPERFAMILY"/>
    <property type="match status" value="1"/>
</dbReference>
<evidence type="ECO:0000313" key="13">
    <source>
        <dbReference type="Proteomes" id="UP000616885"/>
    </source>
</evidence>
<feature type="transmembrane region" description="Helical" evidence="10">
    <location>
        <begin position="191"/>
        <end position="210"/>
    </location>
</feature>
<dbReference type="GO" id="GO:0022857">
    <property type="term" value="F:transmembrane transporter activity"/>
    <property type="evidence" value="ECO:0007669"/>
    <property type="project" value="InterPro"/>
</dbReference>
<feature type="transmembrane region" description="Helical" evidence="10">
    <location>
        <begin position="706"/>
        <end position="732"/>
    </location>
</feature>
<evidence type="ECO:0000259" key="11">
    <source>
        <dbReference type="PROSITE" id="PS50850"/>
    </source>
</evidence>
<dbReference type="PROSITE" id="PS50850">
    <property type="entry name" value="MFS"/>
    <property type="match status" value="1"/>
</dbReference>
<comment type="subcellular location">
    <subcellularLocation>
        <location evidence="1">Cell membrane</location>
        <topology evidence="1">Multi-pass membrane protein</topology>
    </subcellularLocation>
</comment>
<dbReference type="CDD" id="cd17323">
    <property type="entry name" value="MFS_Tpo1_MDR_like"/>
    <property type="match status" value="1"/>
</dbReference>
<evidence type="ECO:0000256" key="8">
    <source>
        <dbReference type="ARBA" id="ARBA00038459"/>
    </source>
</evidence>
<evidence type="ECO:0000313" key="12">
    <source>
        <dbReference type="EMBL" id="KAF9746307.1"/>
    </source>
</evidence>
<feature type="transmembrane region" description="Helical" evidence="10">
    <location>
        <begin position="66"/>
        <end position="89"/>
    </location>
</feature>
<feature type="transmembrane region" description="Helical" evidence="10">
    <location>
        <begin position="222"/>
        <end position="251"/>
    </location>
</feature>
<dbReference type="EMBL" id="JADCTT010000011">
    <property type="protein sequence ID" value="KAF9746307.1"/>
    <property type="molecule type" value="Genomic_DNA"/>
</dbReference>
<feature type="transmembrane region" description="Helical" evidence="10">
    <location>
        <begin position="436"/>
        <end position="460"/>
    </location>
</feature>
<dbReference type="InterPro" id="IPR011701">
    <property type="entry name" value="MFS"/>
</dbReference>
<feature type="domain" description="Major facilitator superfamily (MFS) profile" evidence="11">
    <location>
        <begin position="68"/>
        <end position="501"/>
    </location>
</feature>
<dbReference type="Proteomes" id="UP000616885">
    <property type="component" value="Unassembled WGS sequence"/>
</dbReference>
<keyword evidence="7" id="KW-0325">Glycoprotein</keyword>
<dbReference type="Pfam" id="PF07690">
    <property type="entry name" value="MFS_1"/>
    <property type="match status" value="1"/>
</dbReference>
<feature type="transmembrane region" description="Helical" evidence="10">
    <location>
        <begin position="133"/>
        <end position="151"/>
    </location>
</feature>
<dbReference type="FunFam" id="1.20.1250.20:FF:000011">
    <property type="entry name" value="MFS multidrug transporter, putative"/>
    <property type="match status" value="1"/>
</dbReference>
<evidence type="ECO:0000256" key="7">
    <source>
        <dbReference type="ARBA" id="ARBA00023180"/>
    </source>
</evidence>
<reference evidence="12" key="1">
    <citation type="submission" date="2020-10" db="EMBL/GenBank/DDBJ databases">
        <title>High-Quality Genome Resource of Clonostachys rosea strain S41 by Oxford Nanopore Long-Read Sequencing.</title>
        <authorList>
            <person name="Wang H."/>
        </authorList>
    </citation>
    <scope>NUCLEOTIDE SEQUENCE</scope>
    <source>
        <strain evidence="12">S41</strain>
    </source>
</reference>
<sequence length="771" mass="81830">MSDDDTLGPSSKQWPIHALLIDQARVDDSVRSSGYPGAGTTEDPFIVDWVVNDGGNPLNWAKSRKWAMTMSSALTCFVVAFGSSAYTGVMTELMINFKADNLMITGGVSLYVLGFALGPLLWAPLSEIYGRQYVFIGSYLAFVVFCAATTADYNVASLLVFRFFAGAFGSGPLTNAGGVISDLFYADDRSIAIGVFSLAPAMGPTFGPFIGGYLGTKAGWRWVMGLVAILAGVSWIINVIVVPETYAPVLLKRRSEKLSKETGKVYKTAIDIQNGGLAPTKVLITSLLRPCELLVVDPIVLFLAIYTAVVYGVLYMLFGAYPVVFQLERGWSPGKGGLPFLGIAVGMFAAVPSVLVINKWYVKEAAKTQSGLLEPEARLIGGIIGGITVPIGMFWFAWTTYESIHWICPVAAGIPFGFGMTLIFQSVFAYLADAYGIYSASALAANTVLRSLFGAGFPMFTKKMYENLGTQWASSVPGFLGVACIPVPVVLYIYGQKIRQKSKYASQTVGQHRHSAAMIRPSIVWLSLLTTLVAAQLKCYRIDGTEADSVYAPCNPSAKVSGCCAINKSNPDLCLGSGLCMSQDEGYQGFIYANGCTDKTGKDSSCPNPCPNNNWPSASVTAYNVLQCAPDSQYCCRKFGDSKNCCSSTVSFSIGSIITTATTTASTSSVSATTTGSATSTATAIVCAANGMSNSTSNECPQDKSAVVGGAVGGVLGAALLASLGALAFLLLRRRKDTEPSSSSIPTYQPEIARPPVYELPPGHKMPEMAG</sequence>
<feature type="transmembrane region" description="Helical" evidence="10">
    <location>
        <begin position="404"/>
        <end position="424"/>
    </location>
</feature>
<evidence type="ECO:0000256" key="4">
    <source>
        <dbReference type="ARBA" id="ARBA00022692"/>
    </source>
</evidence>
<comment type="similarity">
    <text evidence="8">Belongs to the major facilitator superfamily. DHA1 family. Polyamines/proton antiporter (TC 2.A.1.2.16) subfamily.</text>
</comment>
<evidence type="ECO:0000256" key="3">
    <source>
        <dbReference type="ARBA" id="ARBA00022475"/>
    </source>
</evidence>
<feature type="transmembrane region" description="Helical" evidence="10">
    <location>
        <begin position="379"/>
        <end position="398"/>
    </location>
</feature>
<feature type="transmembrane region" description="Helical" evidence="10">
    <location>
        <begin position="472"/>
        <end position="494"/>
    </location>
</feature>
<keyword evidence="2" id="KW-0813">Transport</keyword>
<feature type="transmembrane region" description="Helical" evidence="10">
    <location>
        <begin position="163"/>
        <end position="184"/>
    </location>
</feature>
<keyword evidence="4 10" id="KW-0812">Transmembrane</keyword>
<organism evidence="12 13">
    <name type="scientific">Bionectria ochroleuca</name>
    <name type="common">Gliocladium roseum</name>
    <dbReference type="NCBI Taxonomy" id="29856"/>
    <lineage>
        <taxon>Eukaryota</taxon>
        <taxon>Fungi</taxon>
        <taxon>Dikarya</taxon>
        <taxon>Ascomycota</taxon>
        <taxon>Pezizomycotina</taxon>
        <taxon>Sordariomycetes</taxon>
        <taxon>Hypocreomycetidae</taxon>
        <taxon>Hypocreales</taxon>
        <taxon>Bionectriaceae</taxon>
        <taxon>Clonostachys</taxon>
    </lineage>
</organism>
<dbReference type="InterPro" id="IPR036259">
    <property type="entry name" value="MFS_trans_sf"/>
</dbReference>
<comment type="caution">
    <text evidence="12">The sequence shown here is derived from an EMBL/GenBank/DDBJ whole genome shotgun (WGS) entry which is preliminary data.</text>
</comment>
<evidence type="ECO:0000256" key="10">
    <source>
        <dbReference type="SAM" id="Phobius"/>
    </source>
</evidence>
<keyword evidence="6 10" id="KW-0472">Membrane</keyword>
<feature type="transmembrane region" description="Helical" evidence="10">
    <location>
        <begin position="293"/>
        <end position="318"/>
    </location>
</feature>
<evidence type="ECO:0000256" key="6">
    <source>
        <dbReference type="ARBA" id="ARBA00023136"/>
    </source>
</evidence>
<gene>
    <name evidence="12" type="ORF">IM811_003212</name>
</gene>
<dbReference type="AlphaFoldDB" id="A0A8H7KEN0"/>
<name>A0A8H7KEN0_BIOOC</name>
<proteinExistence type="inferred from homology"/>
<dbReference type="SUPFAM" id="SSF103473">
    <property type="entry name" value="MFS general substrate transporter"/>
    <property type="match status" value="1"/>
</dbReference>
<protein>
    <recommendedName>
        <fullName evidence="11">Major facilitator superfamily (MFS) profile domain-containing protein</fullName>
    </recommendedName>
</protein>
<keyword evidence="5 10" id="KW-1133">Transmembrane helix</keyword>
<dbReference type="InterPro" id="IPR020846">
    <property type="entry name" value="MFS_dom"/>
</dbReference>
<evidence type="ECO:0000256" key="9">
    <source>
        <dbReference type="SAM" id="MobiDB-lite"/>
    </source>
</evidence>
<accession>A0A8H7KEN0</accession>
<dbReference type="PANTHER" id="PTHR23502:SF186">
    <property type="entry name" value="MAJOR FACILITATOR SUPERFAMILY (MFS) PROFILE DOMAIN-CONTAINING PROTEIN"/>
    <property type="match status" value="1"/>
</dbReference>
<feature type="transmembrane region" description="Helical" evidence="10">
    <location>
        <begin position="101"/>
        <end position="121"/>
    </location>
</feature>
<dbReference type="Gene3D" id="1.20.1250.20">
    <property type="entry name" value="MFS general substrate transporter like domains"/>
    <property type="match status" value="1"/>
</dbReference>
<feature type="region of interest" description="Disordered" evidence="9">
    <location>
        <begin position="739"/>
        <end position="771"/>
    </location>
</feature>
<feature type="transmembrane region" description="Helical" evidence="10">
    <location>
        <begin position="338"/>
        <end position="358"/>
    </location>
</feature>
<keyword evidence="3" id="KW-1003">Cell membrane</keyword>